<dbReference type="Pfam" id="PF00126">
    <property type="entry name" value="HTH_1"/>
    <property type="match status" value="1"/>
</dbReference>
<name>A0ABU3SUV1_9ALTE</name>
<dbReference type="InterPro" id="IPR036388">
    <property type="entry name" value="WH-like_DNA-bd_sf"/>
</dbReference>
<feature type="domain" description="HTH lysR-type" evidence="5">
    <location>
        <begin position="1"/>
        <end position="59"/>
    </location>
</feature>
<dbReference type="InterPro" id="IPR000847">
    <property type="entry name" value="LysR_HTH_N"/>
</dbReference>
<protein>
    <submittedName>
        <fullName evidence="6">LysR family transcriptional regulator</fullName>
    </submittedName>
</protein>
<dbReference type="InterPro" id="IPR005119">
    <property type="entry name" value="LysR_subst-bd"/>
</dbReference>
<evidence type="ECO:0000256" key="2">
    <source>
        <dbReference type="ARBA" id="ARBA00023015"/>
    </source>
</evidence>
<evidence type="ECO:0000256" key="3">
    <source>
        <dbReference type="ARBA" id="ARBA00023125"/>
    </source>
</evidence>
<sequence length="302" mass="34076">MDKITAIKSFVEVARCGSFTKTAEHLSLSRLQVTRHVQEIEQWLSLRLFHRTTRKVSLTLQGEEALSYCQQILSTVSDLQSRAHSHNHELVGTIRIASPIGLGQYLLFDMVEQFTSMHPQTNIQLVLSDNLSQLVDERVDVALRYMQQPDEHHIARKLMHIDSVLCASKAYLASSPLLDKPEDLGNHNCLVHTSATKWRITSNGINEQIVPKGNLQANEMSVLVKAAVRGMGIANIPCDLANQHLQSGELIEVLPEYSSPGHNLWAVYLSRSYQQTVVRAFIDFLAESWHRDIKKCGDINPY</sequence>
<dbReference type="SUPFAM" id="SSF46785">
    <property type="entry name" value="Winged helix' DNA-binding domain"/>
    <property type="match status" value="1"/>
</dbReference>
<keyword evidence="7" id="KW-1185">Reference proteome</keyword>
<dbReference type="PANTHER" id="PTHR30537:SF35">
    <property type="entry name" value="TRANSCRIPTIONAL REGULATORY PROTEIN"/>
    <property type="match status" value="1"/>
</dbReference>
<dbReference type="Gene3D" id="3.40.190.290">
    <property type="match status" value="1"/>
</dbReference>
<dbReference type="Gene3D" id="1.10.10.10">
    <property type="entry name" value="Winged helix-like DNA-binding domain superfamily/Winged helix DNA-binding domain"/>
    <property type="match status" value="1"/>
</dbReference>
<keyword evidence="4" id="KW-0804">Transcription</keyword>
<proteinExistence type="inferred from homology"/>
<evidence type="ECO:0000259" key="5">
    <source>
        <dbReference type="PROSITE" id="PS50931"/>
    </source>
</evidence>
<dbReference type="PROSITE" id="PS50931">
    <property type="entry name" value="HTH_LYSR"/>
    <property type="match status" value="1"/>
</dbReference>
<comment type="similarity">
    <text evidence="1">Belongs to the LysR transcriptional regulatory family.</text>
</comment>
<dbReference type="SUPFAM" id="SSF53850">
    <property type="entry name" value="Periplasmic binding protein-like II"/>
    <property type="match status" value="1"/>
</dbReference>
<dbReference type="InterPro" id="IPR058163">
    <property type="entry name" value="LysR-type_TF_proteobact-type"/>
</dbReference>
<dbReference type="InterPro" id="IPR036390">
    <property type="entry name" value="WH_DNA-bd_sf"/>
</dbReference>
<reference evidence="6 7" key="1">
    <citation type="submission" date="2023-10" db="EMBL/GenBank/DDBJ databases">
        <title>Glaciecola aquimarina strain GGW-M5 nov., isolated from a coastal seawater.</title>
        <authorList>
            <person name="Bayburt H."/>
            <person name="Kim J.M."/>
            <person name="Choi B.J."/>
            <person name="Jeon C.O."/>
        </authorList>
    </citation>
    <scope>NUCLEOTIDE SEQUENCE [LARGE SCALE GENOMIC DNA]</scope>
    <source>
        <strain evidence="6 7">KCTC 32108</strain>
    </source>
</reference>
<dbReference type="Pfam" id="PF03466">
    <property type="entry name" value="LysR_substrate"/>
    <property type="match status" value="1"/>
</dbReference>
<keyword evidence="2" id="KW-0805">Transcription regulation</keyword>
<keyword evidence="3" id="KW-0238">DNA-binding</keyword>
<dbReference type="Proteomes" id="UP001247805">
    <property type="component" value="Unassembled WGS sequence"/>
</dbReference>
<organism evidence="6 7">
    <name type="scientific">Paraglaciecola aquimarina</name>
    <dbReference type="NCBI Taxonomy" id="1235557"/>
    <lineage>
        <taxon>Bacteria</taxon>
        <taxon>Pseudomonadati</taxon>
        <taxon>Pseudomonadota</taxon>
        <taxon>Gammaproteobacteria</taxon>
        <taxon>Alteromonadales</taxon>
        <taxon>Alteromonadaceae</taxon>
        <taxon>Paraglaciecola</taxon>
    </lineage>
</organism>
<accession>A0ABU3SUV1</accession>
<evidence type="ECO:0000256" key="4">
    <source>
        <dbReference type="ARBA" id="ARBA00023163"/>
    </source>
</evidence>
<dbReference type="RefSeq" id="WP_316025378.1">
    <property type="nucleotide sequence ID" value="NZ_JAWDIO010000002.1"/>
</dbReference>
<dbReference type="PANTHER" id="PTHR30537">
    <property type="entry name" value="HTH-TYPE TRANSCRIPTIONAL REGULATOR"/>
    <property type="match status" value="1"/>
</dbReference>
<gene>
    <name evidence="6" type="ORF">RS130_07145</name>
</gene>
<evidence type="ECO:0000313" key="7">
    <source>
        <dbReference type="Proteomes" id="UP001247805"/>
    </source>
</evidence>
<comment type="caution">
    <text evidence="6">The sequence shown here is derived from an EMBL/GenBank/DDBJ whole genome shotgun (WGS) entry which is preliminary data.</text>
</comment>
<dbReference type="EMBL" id="JAWDIO010000002">
    <property type="protein sequence ID" value="MDU0353727.1"/>
    <property type="molecule type" value="Genomic_DNA"/>
</dbReference>
<dbReference type="CDD" id="cd08422">
    <property type="entry name" value="PBP2_CrgA_like"/>
    <property type="match status" value="1"/>
</dbReference>
<evidence type="ECO:0000256" key="1">
    <source>
        <dbReference type="ARBA" id="ARBA00009437"/>
    </source>
</evidence>
<evidence type="ECO:0000313" key="6">
    <source>
        <dbReference type="EMBL" id="MDU0353727.1"/>
    </source>
</evidence>